<proteinExistence type="predicted"/>
<feature type="transmembrane region" description="Helical" evidence="1">
    <location>
        <begin position="594"/>
        <end position="621"/>
    </location>
</feature>
<feature type="transmembrane region" description="Helical" evidence="1">
    <location>
        <begin position="343"/>
        <end position="362"/>
    </location>
</feature>
<reference evidence="2" key="1">
    <citation type="submission" date="2021-08" db="EMBL/GenBank/DDBJ databases">
        <title>Whole genome sequencing of non-tuberculosis mycobacteria type-strains.</title>
        <authorList>
            <person name="Igarashi Y."/>
            <person name="Osugi A."/>
            <person name="Mitarai S."/>
        </authorList>
    </citation>
    <scope>NUCLEOTIDE SEQUENCE</scope>
    <source>
        <strain evidence="2">JCM 30995</strain>
    </source>
</reference>
<feature type="transmembrane region" description="Helical" evidence="1">
    <location>
        <begin position="369"/>
        <end position="387"/>
    </location>
</feature>
<feature type="transmembrane region" description="Helical" evidence="1">
    <location>
        <begin position="31"/>
        <end position="52"/>
    </location>
</feature>
<keyword evidence="1" id="KW-0812">Transmembrane</keyword>
<evidence type="ECO:0000313" key="2">
    <source>
        <dbReference type="EMBL" id="QZA08685.1"/>
    </source>
</evidence>
<feature type="transmembrane region" description="Helical" evidence="1">
    <location>
        <begin position="64"/>
        <end position="88"/>
    </location>
</feature>
<feature type="transmembrane region" description="Helical" evidence="1">
    <location>
        <begin position="479"/>
        <end position="497"/>
    </location>
</feature>
<dbReference type="KEGG" id="mher:K3U94_05180"/>
<feature type="transmembrane region" description="Helical" evidence="1">
    <location>
        <begin position="534"/>
        <end position="555"/>
    </location>
</feature>
<feature type="transmembrane region" description="Helical" evidence="1">
    <location>
        <begin position="198"/>
        <end position="222"/>
    </location>
</feature>
<feature type="transmembrane region" description="Helical" evidence="1">
    <location>
        <begin position="171"/>
        <end position="192"/>
    </location>
</feature>
<gene>
    <name evidence="2" type="ORF">K3U94_05180</name>
</gene>
<feature type="transmembrane region" description="Helical" evidence="1">
    <location>
        <begin position="509"/>
        <end position="528"/>
    </location>
</feature>
<feature type="transmembrane region" description="Helical" evidence="1">
    <location>
        <begin position="128"/>
        <end position="151"/>
    </location>
</feature>
<feature type="transmembrane region" description="Helical" evidence="1">
    <location>
        <begin position="418"/>
        <end position="443"/>
    </location>
</feature>
<name>A0A9X7WI50_9MYCO</name>
<feature type="transmembrane region" description="Helical" evidence="1">
    <location>
        <begin position="450"/>
        <end position="467"/>
    </location>
</feature>
<evidence type="ECO:0000256" key="1">
    <source>
        <dbReference type="SAM" id="Phobius"/>
    </source>
</evidence>
<dbReference type="AlphaFoldDB" id="A0A9X7WI50"/>
<feature type="transmembrane region" description="Helical" evidence="1">
    <location>
        <begin position="243"/>
        <end position="264"/>
    </location>
</feature>
<dbReference type="Proteomes" id="UP000825008">
    <property type="component" value="Chromosome"/>
</dbReference>
<dbReference type="EMBL" id="CP080997">
    <property type="protein sequence ID" value="QZA08685.1"/>
    <property type="molecule type" value="Genomic_DNA"/>
</dbReference>
<keyword evidence="1" id="KW-1133">Transmembrane helix</keyword>
<evidence type="ECO:0000313" key="3">
    <source>
        <dbReference type="Proteomes" id="UP000825008"/>
    </source>
</evidence>
<feature type="transmembrane region" description="Helical" evidence="1">
    <location>
        <begin position="100"/>
        <end position="122"/>
    </location>
</feature>
<feature type="transmembrane region" description="Helical" evidence="1">
    <location>
        <begin position="567"/>
        <end position="588"/>
    </location>
</feature>
<feature type="transmembrane region" description="Helical" evidence="1">
    <location>
        <begin position="317"/>
        <end position="337"/>
    </location>
</feature>
<dbReference type="RefSeq" id="WP_220695794.1">
    <property type="nucleotide sequence ID" value="NZ_CP080997.1"/>
</dbReference>
<organism evidence="2 3">
    <name type="scientific">Mycolicibacter heraklionensis</name>
    <dbReference type="NCBI Taxonomy" id="512402"/>
    <lineage>
        <taxon>Bacteria</taxon>
        <taxon>Bacillati</taxon>
        <taxon>Actinomycetota</taxon>
        <taxon>Actinomycetes</taxon>
        <taxon>Mycobacteriales</taxon>
        <taxon>Mycobacteriaceae</taxon>
        <taxon>Mycolicibacter</taxon>
    </lineage>
</organism>
<protein>
    <submittedName>
        <fullName evidence="2">Uncharacterized protein</fullName>
    </submittedName>
</protein>
<keyword evidence="1" id="KW-0472">Membrane</keyword>
<feature type="transmembrane region" description="Helical" evidence="1">
    <location>
        <begin position="276"/>
        <end position="297"/>
    </location>
</feature>
<accession>A0A9X7WI50</accession>
<sequence>MESPQPESRYQRLADGIAERRLTGLTRGERAAVLLLIGMSGIAVFISALMVFDKSAVDVKSEPTWHGVNGVMILGGLAVSTSLLAAALRPSEKSGASGRVLTATAAALPYGGLAALCLTVLFLDLTSIGAASTMLALAFWICLAAGCLWAVRRAPTLPARLLERSQAMKVLVPAALLLLLAALAAVVGRSTWIVEWVLAPTLILVAFSAVAVLPALSTVGAAKGLETLHNRGTKVAEKVRARPWTLFGMGLAKLAIITWLWLAYRSQGQSGSKVGTSWSAWIAGVALALLVMTLFSVNRRLTFSDSDHLTVSRTTGLLVGAALIPIVVVAFVSGVRTSRPDKLLTIIAIAIVIIAAVVASRMEQRRQRIAAAAATLALAVFSSLWLLPRQIGGTRPESTVVRSLREVSNPPAQMAQPITVGSALEIIEAVLAVSVVALLVATFASGRKSLGVYLTAVLAWLLSRYLVAPKVAPEMTDLNFDLVLTAVLTATAALWAAGRRGPIDPFEIAATMTVTFFLIELPLLGGLMPNPPSLKLWLAVLALVTAAVGAIWSILADLAKPAEQRDGFVRLCTSTLLLYLLLAFAWTLTDGATALVQGISGLVLSYLAIPLGLLLVAAAAVEQTTEHASSRQASRPHPAP</sequence>